<evidence type="ECO:0000313" key="1">
    <source>
        <dbReference type="EMBL" id="MBX54730.1"/>
    </source>
</evidence>
<accession>A0A2P2PIX9</accession>
<dbReference type="AlphaFoldDB" id="A0A2P2PIX9"/>
<reference evidence="1" key="1">
    <citation type="submission" date="2018-02" db="EMBL/GenBank/DDBJ databases">
        <title>Rhizophora mucronata_Transcriptome.</title>
        <authorList>
            <person name="Meera S.P."/>
            <person name="Sreeshan A."/>
            <person name="Augustine A."/>
        </authorList>
    </citation>
    <scope>NUCLEOTIDE SEQUENCE</scope>
    <source>
        <tissue evidence="1">Leaf</tissue>
    </source>
</reference>
<sequence>MHLAAIQYGHNNKNLGLTKTSNITRHKLSEVEESCNVP</sequence>
<dbReference type="EMBL" id="GGEC01074246">
    <property type="protein sequence ID" value="MBX54730.1"/>
    <property type="molecule type" value="Transcribed_RNA"/>
</dbReference>
<protein>
    <submittedName>
        <fullName evidence="1">Uncharacterized protein</fullName>
    </submittedName>
</protein>
<name>A0A2P2PIX9_RHIMU</name>
<organism evidence="1">
    <name type="scientific">Rhizophora mucronata</name>
    <name type="common">Asiatic mangrove</name>
    <dbReference type="NCBI Taxonomy" id="61149"/>
    <lineage>
        <taxon>Eukaryota</taxon>
        <taxon>Viridiplantae</taxon>
        <taxon>Streptophyta</taxon>
        <taxon>Embryophyta</taxon>
        <taxon>Tracheophyta</taxon>
        <taxon>Spermatophyta</taxon>
        <taxon>Magnoliopsida</taxon>
        <taxon>eudicotyledons</taxon>
        <taxon>Gunneridae</taxon>
        <taxon>Pentapetalae</taxon>
        <taxon>rosids</taxon>
        <taxon>fabids</taxon>
        <taxon>Malpighiales</taxon>
        <taxon>Rhizophoraceae</taxon>
        <taxon>Rhizophora</taxon>
    </lineage>
</organism>
<proteinExistence type="predicted"/>